<keyword evidence="1" id="KW-0175">Coiled coil</keyword>
<reference evidence="2" key="1">
    <citation type="journal article" date="2022" name="Nat. Microbiol.">
        <title>Unique mobile elements and scalable gene flow at the prokaryote-eukaryote boundary revealed by circularized Asgard archaea genomes.</title>
        <authorList>
            <person name="Wu F."/>
            <person name="Speth D.R."/>
            <person name="Philosof A."/>
            <person name="Cremiere A."/>
            <person name="Narayanan A."/>
            <person name="Barco R.A."/>
            <person name="Connon S.A."/>
            <person name="Amend J.P."/>
            <person name="Antoshechkin I.A."/>
            <person name="Orphan V.J."/>
        </authorList>
    </citation>
    <scope>NUCLEOTIDE SEQUENCE</scope>
    <source>
        <strain evidence="2">PM71</strain>
    </source>
</reference>
<protein>
    <submittedName>
        <fullName evidence="2">Uncharacterized protein</fullName>
    </submittedName>
</protein>
<dbReference type="AlphaFoldDB" id="A0A9Y1FLM5"/>
<evidence type="ECO:0000256" key="1">
    <source>
        <dbReference type="SAM" id="Coils"/>
    </source>
</evidence>
<proteinExistence type="predicted"/>
<feature type="coiled-coil region" evidence="1">
    <location>
        <begin position="14"/>
        <end position="41"/>
    </location>
</feature>
<sequence length="57" mass="6804">MKSLSNNVKIDSLVLRMDEDLRKLEKELEKIIKQYPRYMDASVEKLSSALDRYYQAH</sequence>
<accession>A0A9Y1FLM5</accession>
<dbReference type="Proteomes" id="UP001201020">
    <property type="component" value="Chromosome"/>
</dbReference>
<gene>
    <name evidence="2" type="ORF">K9W45_04980</name>
</gene>
<organism evidence="2">
    <name type="scientific">Candidatus Heimdallarchaeum aukensis</name>
    <dbReference type="NCBI Taxonomy" id="2876573"/>
    <lineage>
        <taxon>Archaea</taxon>
        <taxon>Promethearchaeati</taxon>
        <taxon>Candidatus Heimdallarchaeota</taxon>
        <taxon>Candidatus Heimdallarchaeia (ex Rinke et al. 2021) (nom. nud.)</taxon>
        <taxon>Candidatus Heimdallarchaeales</taxon>
        <taxon>Candidatus Heimdallarchaeaceae</taxon>
        <taxon>Candidatus Heimdallarchaeum</taxon>
    </lineage>
</organism>
<name>A0A9Y1FLM5_9ARCH</name>
<dbReference type="EMBL" id="CP084166">
    <property type="protein sequence ID" value="UJG41817.1"/>
    <property type="molecule type" value="Genomic_DNA"/>
</dbReference>
<evidence type="ECO:0000313" key="2">
    <source>
        <dbReference type="EMBL" id="UJG41817.1"/>
    </source>
</evidence>